<feature type="compositionally biased region" description="Acidic residues" evidence="6">
    <location>
        <begin position="506"/>
        <end position="517"/>
    </location>
</feature>
<feature type="compositionally biased region" description="Basic and acidic residues" evidence="6">
    <location>
        <begin position="129"/>
        <end position="151"/>
    </location>
</feature>
<dbReference type="Pfam" id="PF00068">
    <property type="entry name" value="Phospholip_A2_1"/>
    <property type="match status" value="1"/>
</dbReference>
<comment type="subcellular location">
    <subcellularLocation>
        <location evidence="1">Secreted</location>
    </subcellularLocation>
</comment>
<gene>
    <name evidence="8" type="ORF">Fcan01_26043</name>
</gene>
<evidence type="ECO:0000256" key="5">
    <source>
        <dbReference type="RuleBase" id="RU003654"/>
    </source>
</evidence>
<evidence type="ECO:0000313" key="9">
    <source>
        <dbReference type="Proteomes" id="UP000198287"/>
    </source>
</evidence>
<comment type="caution">
    <text evidence="8">The sequence shown here is derived from an EMBL/GenBank/DDBJ whole genome shotgun (WGS) entry which is preliminary data.</text>
</comment>
<feature type="binding site" evidence="3">
    <location>
        <position position="607"/>
    </location>
    <ligand>
        <name>Ca(2+)</name>
        <dbReference type="ChEBI" id="CHEBI:29108"/>
    </ligand>
</feature>
<dbReference type="GO" id="GO:0004623">
    <property type="term" value="F:phospholipase A2 activity"/>
    <property type="evidence" value="ECO:0007669"/>
    <property type="project" value="InterPro"/>
</dbReference>
<keyword evidence="3" id="KW-0106">Calcium</keyword>
<dbReference type="GO" id="GO:0006644">
    <property type="term" value="P:phospholipid metabolic process"/>
    <property type="evidence" value="ECO:0007669"/>
    <property type="project" value="InterPro"/>
</dbReference>
<dbReference type="InterPro" id="IPR001211">
    <property type="entry name" value="PLA2"/>
</dbReference>
<keyword evidence="2" id="KW-0964">Secreted</keyword>
<keyword evidence="9" id="KW-1185">Reference proteome</keyword>
<dbReference type="OrthoDB" id="5841574at2759"/>
<dbReference type="PANTHER" id="PTHR11716:SF107">
    <property type="entry name" value="PHOSPHOLIPASE A2"/>
    <property type="match status" value="1"/>
</dbReference>
<accession>A0A226D244</accession>
<dbReference type="GO" id="GO:0005576">
    <property type="term" value="C:extracellular region"/>
    <property type="evidence" value="ECO:0007669"/>
    <property type="project" value="UniProtKB-SubCell"/>
</dbReference>
<dbReference type="CDD" id="cd00125">
    <property type="entry name" value="PLA2c"/>
    <property type="match status" value="1"/>
</dbReference>
<feature type="compositionally biased region" description="Basic and acidic residues" evidence="6">
    <location>
        <begin position="491"/>
        <end position="501"/>
    </location>
</feature>
<proteinExistence type="inferred from homology"/>
<organism evidence="8 9">
    <name type="scientific">Folsomia candida</name>
    <name type="common">Springtail</name>
    <dbReference type="NCBI Taxonomy" id="158441"/>
    <lineage>
        <taxon>Eukaryota</taxon>
        <taxon>Metazoa</taxon>
        <taxon>Ecdysozoa</taxon>
        <taxon>Arthropoda</taxon>
        <taxon>Hexapoda</taxon>
        <taxon>Collembola</taxon>
        <taxon>Entomobryomorpha</taxon>
        <taxon>Isotomoidea</taxon>
        <taxon>Isotomidae</taxon>
        <taxon>Proisotominae</taxon>
        <taxon>Folsomia</taxon>
    </lineage>
</organism>
<feature type="compositionally biased region" description="Basic residues" evidence="6">
    <location>
        <begin position="394"/>
        <end position="405"/>
    </location>
</feature>
<evidence type="ECO:0000313" key="8">
    <source>
        <dbReference type="EMBL" id="OXA39233.1"/>
    </source>
</evidence>
<dbReference type="Proteomes" id="UP000198287">
    <property type="component" value="Unassembled WGS sequence"/>
</dbReference>
<evidence type="ECO:0000256" key="3">
    <source>
        <dbReference type="PIRSR" id="PIRSR601211-2"/>
    </source>
</evidence>
<keyword evidence="3" id="KW-0479">Metal-binding</keyword>
<protein>
    <recommendedName>
        <fullName evidence="7">Phospholipase A2-like central domain-containing protein</fullName>
    </recommendedName>
</protein>
<evidence type="ECO:0000256" key="2">
    <source>
        <dbReference type="ARBA" id="ARBA00022525"/>
    </source>
</evidence>
<keyword evidence="4" id="KW-1015">Disulfide bond</keyword>
<dbReference type="AlphaFoldDB" id="A0A226D244"/>
<dbReference type="InterPro" id="IPR016090">
    <property type="entry name" value="PLA2-like_dom"/>
</dbReference>
<dbReference type="GO" id="GO:0050482">
    <property type="term" value="P:arachidonate secretion"/>
    <property type="evidence" value="ECO:0007669"/>
    <property type="project" value="InterPro"/>
</dbReference>
<dbReference type="EMBL" id="LNIX01000040">
    <property type="protein sequence ID" value="OXA39233.1"/>
    <property type="molecule type" value="Genomic_DNA"/>
</dbReference>
<feature type="region of interest" description="Disordered" evidence="6">
    <location>
        <begin position="98"/>
        <end position="166"/>
    </location>
</feature>
<dbReference type="GO" id="GO:0016042">
    <property type="term" value="P:lipid catabolic process"/>
    <property type="evidence" value="ECO:0007669"/>
    <property type="project" value="InterPro"/>
</dbReference>
<dbReference type="SUPFAM" id="SSF48619">
    <property type="entry name" value="Phospholipase A2, PLA2"/>
    <property type="match status" value="1"/>
</dbReference>
<dbReference type="InterPro" id="IPR036444">
    <property type="entry name" value="PLipase_A2_dom_sf"/>
</dbReference>
<sequence length="695" mass="79270">MNNIYFWKKFKNKFKLSEQKKWKSKKKNVQKSWSTWRKVCVKFPLVFILLAMTCIGSATSGGGGSGHQDALGNHHPPQIPQDDALLLLLPLEKDRLTPQNLPAIAPTNETLNPTRRRNAPHNTKSSQKTKTEDKLLPPDKNKKVNRKKTDNKNVQNFENNQDNEGSVLVPLDKKKKVANVPKKKKADNKNVQNFENNKTNDHSVPVGNKLVLPEQKKKVVKKTNVKNFNNQNDDDFVTKVTTVKKKTKNNQNFENKDDDSVPVVPIQLPPPNATLHYHYTDDPTSSLKNLMKTDFSKIILPFKTTQKDVRNPSHYRDQTIFFQDFDNVDDEDGHNFDNDFNLYTEMGDDNDQSVSAGTQIQKYSKSDTFLHHHHNNDNNRAEKKNSSQNAKSSSHIKKTNSKRKIMQPQNRNNFFTEHDYPQISHDDSTSFSGGGGGGFNNNKNTATMRTRTRQNNKNNNNNNYDEQLRRNKNKNSTTRGKSDSFLVVGDNKSEKNNDHYFGDYQNDNDSDDDDELGEDFFESKKISGNFYPKKDNASVGTGFGSSLEDVSLSLNFDNGRGTEGGEDSEGRDLTRRRRPRRSVVHLYDMVVCATGCNPLAYKGYGCYCGFLGSGLTVDGIDRCCAKHVTEYRGWKGVCGANLCECDRQFAQCLRKYPCPRSRAMCMTSPLRFLQNMMIYSRYQAPPPPQIYHHHF</sequence>
<dbReference type="PANTHER" id="PTHR11716">
    <property type="entry name" value="PHOSPHOLIPASE A2 FAMILY MEMBER"/>
    <property type="match status" value="1"/>
</dbReference>
<reference evidence="8 9" key="1">
    <citation type="submission" date="2015-12" db="EMBL/GenBank/DDBJ databases">
        <title>The genome of Folsomia candida.</title>
        <authorList>
            <person name="Faddeeva A."/>
            <person name="Derks M.F."/>
            <person name="Anvar Y."/>
            <person name="Smit S."/>
            <person name="Van Straalen N."/>
            <person name="Roelofs D."/>
        </authorList>
    </citation>
    <scope>NUCLEOTIDE SEQUENCE [LARGE SCALE GENOMIC DNA]</scope>
    <source>
        <strain evidence="8 9">VU population</strain>
        <tissue evidence="8">Whole body</tissue>
    </source>
</reference>
<feature type="binding site" evidence="3">
    <location>
        <position position="609"/>
    </location>
    <ligand>
        <name>Ca(2+)</name>
        <dbReference type="ChEBI" id="CHEBI:29108"/>
    </ligand>
</feature>
<dbReference type="SMART" id="SM00085">
    <property type="entry name" value="PA2c"/>
    <property type="match status" value="1"/>
</dbReference>
<dbReference type="Gene3D" id="1.20.90.10">
    <property type="entry name" value="Phospholipase A2 domain"/>
    <property type="match status" value="1"/>
</dbReference>
<feature type="domain" description="Phospholipase A2-like central" evidence="7">
    <location>
        <begin position="582"/>
        <end position="674"/>
    </location>
</feature>
<feature type="compositionally biased region" description="Basic and acidic residues" evidence="6">
    <location>
        <begin position="369"/>
        <end position="385"/>
    </location>
</feature>
<evidence type="ECO:0000259" key="7">
    <source>
        <dbReference type="SMART" id="SM00085"/>
    </source>
</evidence>
<evidence type="ECO:0000256" key="1">
    <source>
        <dbReference type="ARBA" id="ARBA00004613"/>
    </source>
</evidence>
<feature type="region of interest" description="Disordered" evidence="6">
    <location>
        <begin position="178"/>
        <end position="206"/>
    </location>
</feature>
<dbReference type="GO" id="GO:0005509">
    <property type="term" value="F:calcium ion binding"/>
    <property type="evidence" value="ECO:0007669"/>
    <property type="project" value="InterPro"/>
</dbReference>
<feature type="region of interest" description="Disordered" evidence="6">
    <location>
        <begin position="369"/>
        <end position="517"/>
    </location>
</feature>
<feature type="disulfide bond" evidence="4">
    <location>
        <begin position="608"/>
        <end position="624"/>
    </location>
</feature>
<comment type="cofactor">
    <cofactor evidence="3">
        <name>Ca(2+)</name>
        <dbReference type="ChEBI" id="CHEBI:29108"/>
    </cofactor>
    <text evidence="3">Binds 1 Ca(2+) ion per subunit.</text>
</comment>
<evidence type="ECO:0000256" key="4">
    <source>
        <dbReference type="PIRSR" id="PIRSR601211-3"/>
    </source>
</evidence>
<feature type="compositionally biased region" description="Polar residues" evidence="6">
    <location>
        <begin position="152"/>
        <end position="164"/>
    </location>
</feature>
<feature type="compositionally biased region" description="Basic and acidic residues" evidence="6">
    <location>
        <begin position="416"/>
        <end position="428"/>
    </location>
</feature>
<feature type="region of interest" description="Disordered" evidence="6">
    <location>
        <begin position="556"/>
        <end position="576"/>
    </location>
</feature>
<name>A0A226D244_FOLCA</name>
<evidence type="ECO:0000256" key="6">
    <source>
        <dbReference type="SAM" id="MobiDB-lite"/>
    </source>
</evidence>
<comment type="similarity">
    <text evidence="5">Belongs to the phospholipase A2 family.</text>
</comment>